<comment type="similarity">
    <text evidence="9">Belongs to the G-protein coupled receptor 1 family.</text>
</comment>
<dbReference type="GO" id="GO:0005164">
    <property type="term" value="F:tumor necrosis factor receptor binding"/>
    <property type="evidence" value="ECO:0007669"/>
    <property type="project" value="InterPro"/>
</dbReference>
<gene>
    <name evidence="13" type="ORF">D4764_09G0008060</name>
</gene>
<dbReference type="InterPro" id="IPR008983">
    <property type="entry name" value="Tumour_necrosis_fac-like_dom"/>
</dbReference>
<evidence type="ECO:0000256" key="6">
    <source>
        <dbReference type="ARBA" id="ARBA00023136"/>
    </source>
</evidence>
<protein>
    <submittedName>
        <fullName evidence="13">Opsin-3 Encephalopsin</fullName>
    </submittedName>
</protein>
<dbReference type="Gene3D" id="1.20.1070.10">
    <property type="entry name" value="Rhodopsin 7-helix transmembrane proteins"/>
    <property type="match status" value="1"/>
</dbReference>
<dbReference type="PROSITE" id="PS50262">
    <property type="entry name" value="G_PROTEIN_RECEP_F1_2"/>
    <property type="match status" value="1"/>
</dbReference>
<accession>A0A5C6MKQ1</accession>
<feature type="domain" description="G-protein coupled receptors family 1 profile" evidence="12">
    <location>
        <begin position="1"/>
        <end position="181"/>
    </location>
</feature>
<comment type="similarity">
    <text evidence="2">Belongs to the tumor necrosis factor family.</text>
</comment>
<dbReference type="AlphaFoldDB" id="A0A5C6MKQ1"/>
<name>A0A5C6MKQ1_9TELE</name>
<evidence type="ECO:0000259" key="12">
    <source>
        <dbReference type="PROSITE" id="PS50262"/>
    </source>
</evidence>
<evidence type="ECO:0000256" key="9">
    <source>
        <dbReference type="RuleBase" id="RU000688"/>
    </source>
</evidence>
<keyword evidence="8 9" id="KW-0807">Transducer</keyword>
<evidence type="ECO:0000313" key="14">
    <source>
        <dbReference type="Proteomes" id="UP000324091"/>
    </source>
</evidence>
<comment type="caution">
    <text evidence="13">The sequence shown here is derived from an EMBL/GenBank/DDBJ whole genome shotgun (WGS) entry which is preliminary data.</text>
</comment>
<dbReference type="PRINTS" id="PR00237">
    <property type="entry name" value="GPCRRHODOPSN"/>
</dbReference>
<dbReference type="Pfam" id="PF00001">
    <property type="entry name" value="7tm_1"/>
    <property type="match status" value="1"/>
</dbReference>
<dbReference type="InterPro" id="IPR006052">
    <property type="entry name" value="TNF_dom"/>
</dbReference>
<evidence type="ECO:0000313" key="13">
    <source>
        <dbReference type="EMBL" id="TWW55756.1"/>
    </source>
</evidence>
<dbReference type="Proteomes" id="UP000324091">
    <property type="component" value="Chromosome 9"/>
</dbReference>
<dbReference type="InterPro" id="IPR017452">
    <property type="entry name" value="GPCR_Rhodpsn_7TM"/>
</dbReference>
<keyword evidence="14" id="KW-1185">Reference proteome</keyword>
<feature type="domain" description="THD" evidence="11">
    <location>
        <begin position="269"/>
        <end position="412"/>
    </location>
</feature>
<organism evidence="13 14">
    <name type="scientific">Takifugu flavidus</name>
    <name type="common">sansaifugu</name>
    <dbReference type="NCBI Taxonomy" id="433684"/>
    <lineage>
        <taxon>Eukaryota</taxon>
        <taxon>Metazoa</taxon>
        <taxon>Chordata</taxon>
        <taxon>Craniata</taxon>
        <taxon>Vertebrata</taxon>
        <taxon>Euteleostomi</taxon>
        <taxon>Actinopterygii</taxon>
        <taxon>Neopterygii</taxon>
        <taxon>Teleostei</taxon>
        <taxon>Neoteleostei</taxon>
        <taxon>Acanthomorphata</taxon>
        <taxon>Eupercaria</taxon>
        <taxon>Tetraodontiformes</taxon>
        <taxon>Tetradontoidea</taxon>
        <taxon>Tetraodontidae</taxon>
        <taxon>Takifugu</taxon>
    </lineage>
</organism>
<evidence type="ECO:0000256" key="2">
    <source>
        <dbReference type="ARBA" id="ARBA00008670"/>
    </source>
</evidence>
<dbReference type="PROSITE" id="PS00237">
    <property type="entry name" value="G_PROTEIN_RECEP_F1_1"/>
    <property type="match status" value="1"/>
</dbReference>
<feature type="transmembrane region" description="Helical" evidence="10">
    <location>
        <begin position="220"/>
        <end position="242"/>
    </location>
</feature>
<keyword evidence="5 9" id="KW-0297">G-protein coupled receptor</keyword>
<evidence type="ECO:0000256" key="4">
    <source>
        <dbReference type="ARBA" id="ARBA00022989"/>
    </source>
</evidence>
<evidence type="ECO:0000256" key="5">
    <source>
        <dbReference type="ARBA" id="ARBA00023040"/>
    </source>
</evidence>
<proteinExistence type="inferred from homology"/>
<dbReference type="SUPFAM" id="SSF81321">
    <property type="entry name" value="Family A G protein-coupled receptor-like"/>
    <property type="match status" value="1"/>
</dbReference>
<dbReference type="Gene3D" id="2.60.120.40">
    <property type="match status" value="1"/>
</dbReference>
<dbReference type="PANTHER" id="PTHR24240">
    <property type="entry name" value="OPSIN"/>
    <property type="match status" value="1"/>
</dbReference>
<feature type="transmembrane region" description="Helical" evidence="10">
    <location>
        <begin position="125"/>
        <end position="152"/>
    </location>
</feature>
<dbReference type="InterPro" id="IPR050125">
    <property type="entry name" value="GPCR_opsins"/>
</dbReference>
<dbReference type="Pfam" id="PF00229">
    <property type="entry name" value="TNF"/>
    <property type="match status" value="1"/>
</dbReference>
<evidence type="ECO:0000256" key="10">
    <source>
        <dbReference type="SAM" id="Phobius"/>
    </source>
</evidence>
<feature type="transmembrane region" description="Helical" evidence="10">
    <location>
        <begin position="32"/>
        <end position="52"/>
    </location>
</feature>
<dbReference type="GO" id="GO:0016020">
    <property type="term" value="C:membrane"/>
    <property type="evidence" value="ECO:0007669"/>
    <property type="project" value="UniProtKB-SubCell"/>
</dbReference>
<keyword evidence="6 10" id="KW-0472">Membrane</keyword>
<feature type="transmembrane region" description="Helical" evidence="10">
    <location>
        <begin position="78"/>
        <end position="105"/>
    </location>
</feature>
<evidence type="ECO:0000256" key="3">
    <source>
        <dbReference type="ARBA" id="ARBA00022692"/>
    </source>
</evidence>
<dbReference type="SUPFAM" id="SSF49842">
    <property type="entry name" value="TNF-like"/>
    <property type="match status" value="1"/>
</dbReference>
<comment type="subcellular location">
    <subcellularLocation>
        <location evidence="1">Membrane</location>
        <topology evidence="1">Multi-pass membrane protein</topology>
    </subcellularLocation>
</comment>
<evidence type="ECO:0000256" key="7">
    <source>
        <dbReference type="ARBA" id="ARBA00023170"/>
    </source>
</evidence>
<evidence type="ECO:0000256" key="1">
    <source>
        <dbReference type="ARBA" id="ARBA00004141"/>
    </source>
</evidence>
<keyword evidence="4 10" id="KW-1133">Transmembrane helix</keyword>
<dbReference type="InterPro" id="IPR000276">
    <property type="entry name" value="GPCR_Rhodpsn"/>
</dbReference>
<dbReference type="SMART" id="SM00207">
    <property type="entry name" value="TNF"/>
    <property type="match status" value="1"/>
</dbReference>
<evidence type="ECO:0000256" key="8">
    <source>
        <dbReference type="ARBA" id="ARBA00023224"/>
    </source>
</evidence>
<keyword evidence="3 9" id="KW-0812">Transmembrane</keyword>
<reference evidence="13 14" key="1">
    <citation type="submission" date="2019-04" db="EMBL/GenBank/DDBJ databases">
        <title>Chromosome genome assembly for Takifugu flavidus.</title>
        <authorList>
            <person name="Xiao S."/>
        </authorList>
    </citation>
    <scope>NUCLEOTIDE SEQUENCE [LARGE SCALE GENOMIC DNA]</scope>
    <source>
        <strain evidence="13">HTHZ2018</strain>
        <tissue evidence="13">Muscle</tissue>
    </source>
</reference>
<sequence>MVSLVSLSVLSYERYTVVLQPTQVDVSYFRKAWFCVGGSWLYALFWTLPPLLGWSRYGPEGPGTMCSVQWHLRSPANISYVLCLFIFCLLLPLVVMVYSYGRIWVAVRRAGRINLLTAQRREQHVLWMVLSMVSCYMLCWMPYGIIALVATLGGLGPISPAVSVVPSILAKFSTVVNPVIYMFFNNQTSLAPPPVPPRLSRPESVLVPMPLTSQGRSKPLLLVTLMLLQFLLTVGGFVYLYYNGKLDKMSPEAAAGYVSLEKEMTARRIVARMMVKKRTRTDEKSDYLQWDIKHSFRRDISYYHNIWLTVQQPGDYYVYSRVTFSKGSPRMPLASKVKLRKNETGAVETVMQAFCSLTDRVDDSGASVPHLCTATQGDVIALESGNQLSVWVQDLTLVNYEAGATTFGMYKL</sequence>
<dbReference type="GO" id="GO:0006955">
    <property type="term" value="P:immune response"/>
    <property type="evidence" value="ECO:0007669"/>
    <property type="project" value="InterPro"/>
</dbReference>
<keyword evidence="7 9" id="KW-0675">Receptor</keyword>
<feature type="transmembrane region" description="Helical" evidence="10">
    <location>
        <begin position="164"/>
        <end position="184"/>
    </location>
</feature>
<evidence type="ECO:0000259" key="11">
    <source>
        <dbReference type="PROSITE" id="PS50049"/>
    </source>
</evidence>
<dbReference type="PROSITE" id="PS50049">
    <property type="entry name" value="THD_2"/>
    <property type="match status" value="1"/>
</dbReference>
<dbReference type="EMBL" id="RHFK02000022">
    <property type="protein sequence ID" value="TWW55756.1"/>
    <property type="molecule type" value="Genomic_DNA"/>
</dbReference>
<dbReference type="GO" id="GO:0004930">
    <property type="term" value="F:G protein-coupled receptor activity"/>
    <property type="evidence" value="ECO:0007669"/>
    <property type="project" value="UniProtKB-KW"/>
</dbReference>